<keyword evidence="2" id="KW-1185">Reference proteome</keyword>
<gene>
    <name evidence="1" type="ORF">TCM_011785</name>
</gene>
<dbReference type="AlphaFoldDB" id="A0A061EAK3"/>
<dbReference type="Proteomes" id="UP000026915">
    <property type="component" value="Chromosome 2"/>
</dbReference>
<dbReference type="EMBL" id="CM001880">
    <property type="protein sequence ID" value="EOY02025.1"/>
    <property type="molecule type" value="Genomic_DNA"/>
</dbReference>
<protein>
    <submittedName>
        <fullName evidence="1">Uncharacterized protein</fullName>
    </submittedName>
</protein>
<evidence type="ECO:0000313" key="1">
    <source>
        <dbReference type="EMBL" id="EOY02025.1"/>
    </source>
</evidence>
<organism evidence="1 2">
    <name type="scientific">Theobroma cacao</name>
    <name type="common">Cacao</name>
    <name type="synonym">Cocoa</name>
    <dbReference type="NCBI Taxonomy" id="3641"/>
    <lineage>
        <taxon>Eukaryota</taxon>
        <taxon>Viridiplantae</taxon>
        <taxon>Streptophyta</taxon>
        <taxon>Embryophyta</taxon>
        <taxon>Tracheophyta</taxon>
        <taxon>Spermatophyta</taxon>
        <taxon>Magnoliopsida</taxon>
        <taxon>eudicotyledons</taxon>
        <taxon>Gunneridae</taxon>
        <taxon>Pentapetalae</taxon>
        <taxon>rosids</taxon>
        <taxon>malvids</taxon>
        <taxon>Malvales</taxon>
        <taxon>Malvaceae</taxon>
        <taxon>Byttnerioideae</taxon>
        <taxon>Theobroma</taxon>
    </lineage>
</organism>
<proteinExistence type="predicted"/>
<dbReference type="Gramene" id="EOY02025">
    <property type="protein sequence ID" value="EOY02025"/>
    <property type="gene ID" value="TCM_011785"/>
</dbReference>
<dbReference type="InParanoid" id="A0A061EAK3"/>
<evidence type="ECO:0000313" key="2">
    <source>
        <dbReference type="Proteomes" id="UP000026915"/>
    </source>
</evidence>
<reference evidence="1 2" key="1">
    <citation type="journal article" date="2013" name="Genome Biol.">
        <title>The genome sequence of the most widely cultivated cacao type and its use to identify candidate genes regulating pod color.</title>
        <authorList>
            <person name="Motamayor J.C."/>
            <person name="Mockaitis K."/>
            <person name="Schmutz J."/>
            <person name="Haiminen N."/>
            <person name="Iii D.L."/>
            <person name="Cornejo O."/>
            <person name="Findley S.D."/>
            <person name="Zheng P."/>
            <person name="Utro F."/>
            <person name="Royaert S."/>
            <person name="Saski C."/>
            <person name="Jenkins J."/>
            <person name="Podicheti R."/>
            <person name="Zhao M."/>
            <person name="Scheffler B.E."/>
            <person name="Stack J.C."/>
            <person name="Feltus F.A."/>
            <person name="Mustiga G.M."/>
            <person name="Amores F."/>
            <person name="Phillips W."/>
            <person name="Marelli J.P."/>
            <person name="May G.D."/>
            <person name="Shapiro H."/>
            <person name="Ma J."/>
            <person name="Bustamante C.D."/>
            <person name="Schnell R.J."/>
            <person name="Main D."/>
            <person name="Gilbert D."/>
            <person name="Parida L."/>
            <person name="Kuhn D.N."/>
        </authorList>
    </citation>
    <scope>NUCLEOTIDE SEQUENCE [LARGE SCALE GENOMIC DNA]</scope>
    <source>
        <strain evidence="2">cv. Matina 1-6</strain>
    </source>
</reference>
<sequence length="84" mass="9887">MTVGDNAPCSTNKYRFPIDLLQLETLYLNYFFDWKLGLILGRLPTHYDPRNLLILKVFIPQLDLLWIADVLKVCPLMQKLELHL</sequence>
<dbReference type="HOGENOM" id="CLU_2531994_0_0_1"/>
<accession>A0A061EAK3</accession>
<name>A0A061EAK3_THECC</name>